<feature type="region of interest" description="Disordered" evidence="1">
    <location>
        <begin position="417"/>
        <end position="438"/>
    </location>
</feature>
<feature type="region of interest" description="Disordered" evidence="1">
    <location>
        <begin position="309"/>
        <end position="336"/>
    </location>
</feature>
<evidence type="ECO:0000256" key="1">
    <source>
        <dbReference type="SAM" id="MobiDB-lite"/>
    </source>
</evidence>
<dbReference type="OrthoDB" id="5962960at2759"/>
<feature type="compositionally biased region" description="Polar residues" evidence="1">
    <location>
        <begin position="426"/>
        <end position="438"/>
    </location>
</feature>
<reference evidence="2" key="1">
    <citation type="submission" date="2021-03" db="EMBL/GenBank/DDBJ databases">
        <authorList>
            <person name="Bekaert M."/>
        </authorList>
    </citation>
    <scope>NUCLEOTIDE SEQUENCE</scope>
</reference>
<gene>
    <name evidence="2" type="ORF">MEDL_19020</name>
</gene>
<dbReference type="EMBL" id="CAJPWZ010000966">
    <property type="protein sequence ID" value="CAG2204578.1"/>
    <property type="molecule type" value="Genomic_DNA"/>
</dbReference>
<organism evidence="2 3">
    <name type="scientific">Mytilus edulis</name>
    <name type="common">Blue mussel</name>
    <dbReference type="NCBI Taxonomy" id="6550"/>
    <lineage>
        <taxon>Eukaryota</taxon>
        <taxon>Metazoa</taxon>
        <taxon>Spiralia</taxon>
        <taxon>Lophotrochozoa</taxon>
        <taxon>Mollusca</taxon>
        <taxon>Bivalvia</taxon>
        <taxon>Autobranchia</taxon>
        <taxon>Pteriomorphia</taxon>
        <taxon>Mytilida</taxon>
        <taxon>Mytiloidea</taxon>
        <taxon>Mytilidae</taxon>
        <taxon>Mytilinae</taxon>
        <taxon>Mytilus</taxon>
    </lineage>
</organism>
<dbReference type="AlphaFoldDB" id="A0A8S3R791"/>
<protein>
    <submittedName>
        <fullName evidence="2">ARHGAP5</fullName>
    </submittedName>
</protein>
<feature type="compositionally biased region" description="Basic and acidic residues" evidence="1">
    <location>
        <begin position="324"/>
        <end position="333"/>
    </location>
</feature>
<keyword evidence="3" id="KW-1185">Reference proteome</keyword>
<evidence type="ECO:0000313" key="2">
    <source>
        <dbReference type="EMBL" id="CAG2204578.1"/>
    </source>
</evidence>
<sequence>MYGQRILQNVAHCIICHDSEELKLKVATRVSPSITNVRTKNFKLIPAEIKKDNKIIIPQCESCTLNEHIEDRKETLDKQLDSVLGHQSKYHHLHDKFYLSNTDDPDDEFEKLRKAIYDTAKKMKNWGGLFPIKWILLEHLLEINKNNGKNFINSSDMLQMARHHDINLEYDQIVFFCEFSMLLGNCNGSGCIKILVTMSTDTIALQVLSFSSKCKVDSTCIEVYNKLKPIIKETKNKYQLKLSFELNFKCSKGQYYKDTMPYKVLRTIPEYYCSDETCSMVHQSEDIYLPWMTNESNNDLQPKLEIDEDEEDALSAPLTSPSDTSKHPDEKENTAPLTDLHINIESSIQQSDQTNLVLKDQNLQPHPEVELPMRTAIQTGSDNERGREGGNKIVVDSSYSNEQELHQTNKLGQQTNAISEREKDSTSILRSTASRNMI</sequence>
<accession>A0A8S3R791</accession>
<comment type="caution">
    <text evidence="2">The sequence shown here is derived from an EMBL/GenBank/DDBJ whole genome shotgun (WGS) entry which is preliminary data.</text>
</comment>
<dbReference type="Proteomes" id="UP000683360">
    <property type="component" value="Unassembled WGS sequence"/>
</dbReference>
<proteinExistence type="predicted"/>
<evidence type="ECO:0000313" key="3">
    <source>
        <dbReference type="Proteomes" id="UP000683360"/>
    </source>
</evidence>
<name>A0A8S3R791_MYTED</name>